<name>A0A285UGN4_9STAP</name>
<evidence type="ECO:0000256" key="7">
    <source>
        <dbReference type="SAM" id="Phobius"/>
    </source>
</evidence>
<comment type="similarity">
    <text evidence="2">Belongs to the MgtC/SapB family.</text>
</comment>
<evidence type="ECO:0000256" key="3">
    <source>
        <dbReference type="ARBA" id="ARBA00022475"/>
    </source>
</evidence>
<dbReference type="EMBL" id="OBQF01000001">
    <property type="protein sequence ID" value="SOC39431.1"/>
    <property type="molecule type" value="Genomic_DNA"/>
</dbReference>
<accession>A0A285UGN4</accession>
<evidence type="ECO:0000256" key="5">
    <source>
        <dbReference type="ARBA" id="ARBA00022989"/>
    </source>
</evidence>
<evidence type="ECO:0000256" key="4">
    <source>
        <dbReference type="ARBA" id="ARBA00022692"/>
    </source>
</evidence>
<dbReference type="Pfam" id="PF02308">
    <property type="entry name" value="MgtC"/>
    <property type="match status" value="1"/>
</dbReference>
<dbReference type="InterPro" id="IPR003416">
    <property type="entry name" value="MgtC/SapB/SrpB/YhiD_fam"/>
</dbReference>
<keyword evidence="5 7" id="KW-1133">Transmembrane helix</keyword>
<comment type="subcellular location">
    <subcellularLocation>
        <location evidence="1">Cell membrane</location>
        <topology evidence="1">Multi-pass membrane protein</topology>
    </subcellularLocation>
</comment>
<dbReference type="PANTHER" id="PTHR33778:SF4">
    <property type="entry name" value="PROTEIN SAPB"/>
    <property type="match status" value="1"/>
</dbReference>
<dbReference type="PANTHER" id="PTHR33778">
    <property type="entry name" value="PROTEIN MGTC"/>
    <property type="match status" value="1"/>
</dbReference>
<dbReference type="AlphaFoldDB" id="A0A285UGN4"/>
<dbReference type="GO" id="GO:0005886">
    <property type="term" value="C:plasma membrane"/>
    <property type="evidence" value="ECO:0007669"/>
    <property type="project" value="UniProtKB-SubCell"/>
</dbReference>
<dbReference type="RefSeq" id="WP_097039505.1">
    <property type="nucleotide sequence ID" value="NZ_OBQF01000001.1"/>
</dbReference>
<keyword evidence="6 7" id="KW-0472">Membrane</keyword>
<organism evidence="9 10">
    <name type="scientific">Salinicoccus kekensis</name>
    <dbReference type="NCBI Taxonomy" id="714307"/>
    <lineage>
        <taxon>Bacteria</taxon>
        <taxon>Bacillati</taxon>
        <taxon>Bacillota</taxon>
        <taxon>Bacilli</taxon>
        <taxon>Bacillales</taxon>
        <taxon>Staphylococcaceae</taxon>
        <taxon>Salinicoccus</taxon>
    </lineage>
</organism>
<gene>
    <name evidence="9" type="ORF">SAMN05878391_0894</name>
</gene>
<evidence type="ECO:0000256" key="2">
    <source>
        <dbReference type="ARBA" id="ARBA00009298"/>
    </source>
</evidence>
<reference evidence="10" key="1">
    <citation type="submission" date="2017-08" db="EMBL/GenBank/DDBJ databases">
        <authorList>
            <person name="Varghese N."/>
            <person name="Submissions S."/>
        </authorList>
    </citation>
    <scope>NUCLEOTIDE SEQUENCE [LARGE SCALE GENOMIC DNA]</scope>
    <source>
        <strain evidence="10">DSM 23173</strain>
    </source>
</reference>
<keyword evidence="10" id="KW-1185">Reference proteome</keyword>
<sequence>MFFDSEVLLKLFLALIFGMLIGIDRKLKHKPLGLKTCSVISIASCLVTIVSIQSFEQFATPTYNAIDPMRLAAQIVSGVGFLGAGVILHRKNDVISGLTSAALIWAASGLGIAVGAGFYFEAAFAVFFLIIAVNFIPRIFRLIGPEKLQNKEMSLKMNVDKNLKVTDVLKIVEEKLHEKNQQESKDITILDVKIKSYESGSQKIDLRLLVPESQYTTEIYELTKEIDGVLAVDIQSL</sequence>
<keyword evidence="3" id="KW-1003">Cell membrane</keyword>
<evidence type="ECO:0000259" key="8">
    <source>
        <dbReference type="Pfam" id="PF02308"/>
    </source>
</evidence>
<dbReference type="InterPro" id="IPR049177">
    <property type="entry name" value="MgtC_SapB_SrpB_YhiD_N"/>
</dbReference>
<feature type="transmembrane region" description="Helical" evidence="7">
    <location>
        <begin position="6"/>
        <end position="23"/>
    </location>
</feature>
<evidence type="ECO:0000256" key="6">
    <source>
        <dbReference type="ARBA" id="ARBA00023136"/>
    </source>
</evidence>
<feature type="domain" description="MgtC/SapB/SrpB/YhiD N-terminal" evidence="8">
    <location>
        <begin position="11"/>
        <end position="139"/>
    </location>
</feature>
<keyword evidence="4 7" id="KW-0812">Transmembrane</keyword>
<protein>
    <submittedName>
        <fullName evidence="9">Putative Mg2+ transporter-C (MgtC) family protein</fullName>
    </submittedName>
</protein>
<dbReference type="Proteomes" id="UP000219412">
    <property type="component" value="Unassembled WGS sequence"/>
</dbReference>
<evidence type="ECO:0000313" key="10">
    <source>
        <dbReference type="Proteomes" id="UP000219412"/>
    </source>
</evidence>
<evidence type="ECO:0000313" key="9">
    <source>
        <dbReference type="EMBL" id="SOC39431.1"/>
    </source>
</evidence>
<proteinExistence type="inferred from homology"/>
<feature type="transmembrane region" description="Helical" evidence="7">
    <location>
        <begin position="95"/>
        <end position="116"/>
    </location>
</feature>
<evidence type="ECO:0000256" key="1">
    <source>
        <dbReference type="ARBA" id="ARBA00004651"/>
    </source>
</evidence>
<feature type="transmembrane region" description="Helical" evidence="7">
    <location>
        <begin position="122"/>
        <end position="143"/>
    </location>
</feature>
<dbReference type="OrthoDB" id="9811198at2"/>
<feature type="transmembrane region" description="Helical" evidence="7">
    <location>
        <begin position="71"/>
        <end position="88"/>
    </location>
</feature>
<dbReference type="PRINTS" id="PR01837">
    <property type="entry name" value="MGTCSAPBPROT"/>
</dbReference>